<keyword evidence="12 17" id="KW-0520">NAD</keyword>
<feature type="transmembrane region" description="Helical" evidence="17">
    <location>
        <begin position="138"/>
        <end position="160"/>
    </location>
</feature>
<gene>
    <name evidence="20" type="primary">ND4</name>
</gene>
<keyword evidence="9" id="KW-1278">Translocase</keyword>
<sequence>MLKLMLLALVMTGLLINWPSWVYFFSLAVLGSLYMILLSSYEFIDISIMGFGLGGSMLSVILAWLSIWIVLLMLLASIKSVQYKKNYFLLVLVFMLVFLMGVFLSHDLIWFYIFFEAVLIPTYLLIIGWGYQPERLQAGIYLIFYTMFVSLPLLLLILWMDNKMVFDSMNLFVEWGWFNFFMFLCGIGAFLVKMPLFFVHLWLPKAHVEAPISGSMILAGVLLKMGGYGIYRLGIYLGFMIKEWSMIWVSISLVGGFFMSLVCLRQSDLKSLIAYSSVVHMSLVVGGLMTMSWVGLVGSIILMVGHGLCSSGLFCLANVNYERLHSRSMIVNKGMMNFLPSGALVWFLLVSSNMAAPFSLNLFGEISLLGCLLKYSIFVMAVLILLSFFSAAYCLYLYSNIQHGVVMKGILPFNELTISEYLLMLMHWIPLNILFLKMDLFLL</sequence>
<evidence type="ECO:0000256" key="14">
    <source>
        <dbReference type="ARBA" id="ARBA00023128"/>
    </source>
</evidence>
<keyword evidence="11 17" id="KW-1133">Transmembrane helix</keyword>
<evidence type="ECO:0000256" key="12">
    <source>
        <dbReference type="ARBA" id="ARBA00023027"/>
    </source>
</evidence>
<keyword evidence="7 17" id="KW-0679">Respiratory chain</keyword>
<name>A0A8T9JBX0_9MYRI</name>
<dbReference type="RefSeq" id="YP_010352992.1">
    <property type="nucleotide sequence ID" value="NC_062688.1"/>
</dbReference>
<keyword evidence="15 17" id="KW-0472">Membrane</keyword>
<evidence type="ECO:0000256" key="3">
    <source>
        <dbReference type="ARBA" id="ARBA00009025"/>
    </source>
</evidence>
<feature type="transmembrane region" description="Helical" evidence="17">
    <location>
        <begin position="418"/>
        <end position="436"/>
    </location>
</feature>
<evidence type="ECO:0000256" key="1">
    <source>
        <dbReference type="ARBA" id="ARBA00003257"/>
    </source>
</evidence>
<feature type="domain" description="NADH:ubiquinone oxidoreductase chain 4 N-terminal" evidence="19">
    <location>
        <begin position="1"/>
        <end position="100"/>
    </location>
</feature>
<dbReference type="GO" id="GO:0031966">
    <property type="term" value="C:mitochondrial membrane"/>
    <property type="evidence" value="ECO:0007669"/>
    <property type="project" value="UniProtKB-SubCell"/>
</dbReference>
<dbReference type="InterPro" id="IPR001750">
    <property type="entry name" value="ND/Mrp_TM"/>
</dbReference>
<dbReference type="EMBL" id="MT394524">
    <property type="protein sequence ID" value="UOF70475.1"/>
    <property type="molecule type" value="Genomic_DNA"/>
</dbReference>
<feature type="transmembrane region" description="Helical" evidence="17">
    <location>
        <begin position="245"/>
        <end position="265"/>
    </location>
</feature>
<feature type="transmembrane region" description="Helical" evidence="17">
    <location>
        <begin position="375"/>
        <end position="398"/>
    </location>
</feature>
<accession>A0A8T9JBX0</accession>
<organism evidence="20">
    <name type="scientific">Prionopetalum kraepelini</name>
    <dbReference type="NCBI Taxonomy" id="2931675"/>
    <lineage>
        <taxon>Eukaryota</taxon>
        <taxon>Metazoa</taxon>
        <taxon>Ecdysozoa</taxon>
        <taxon>Arthropoda</taxon>
        <taxon>Myriapoda</taxon>
        <taxon>Diplopoda</taxon>
        <taxon>Helminthomorpha</taxon>
        <taxon>Spirostreptida</taxon>
        <taxon>Odontopygidae</taxon>
        <taxon>Prionopetalum</taxon>
    </lineage>
</organism>
<feature type="transmembrane region" description="Helical" evidence="17">
    <location>
        <begin position="48"/>
        <end position="75"/>
    </location>
</feature>
<comment type="function">
    <text evidence="1">Core subunit of the mitochondrial membrane respiratory chain NADH dehydrogenase (Complex I) that is believed to belong to the minimal assembly required for catalysis. Complex I functions in the transfer of electrons from NADH to the respiratory chain. The immediate electron acceptor for the enzyme is believed to be ubiquinone.</text>
</comment>
<feature type="transmembrane region" description="Helical" evidence="17">
    <location>
        <begin position="300"/>
        <end position="321"/>
    </location>
</feature>
<dbReference type="InterPro" id="IPR003918">
    <property type="entry name" value="NADH_UbQ_OxRdtase"/>
</dbReference>
<evidence type="ECO:0000256" key="5">
    <source>
        <dbReference type="ARBA" id="ARBA00021006"/>
    </source>
</evidence>
<feature type="transmembrane region" description="Helical" evidence="17">
    <location>
        <begin position="110"/>
        <end position="131"/>
    </location>
</feature>
<evidence type="ECO:0000256" key="9">
    <source>
        <dbReference type="ARBA" id="ARBA00022967"/>
    </source>
</evidence>
<dbReference type="GO" id="GO:0008137">
    <property type="term" value="F:NADH dehydrogenase (ubiquinone) activity"/>
    <property type="evidence" value="ECO:0007669"/>
    <property type="project" value="UniProtKB-UniRule"/>
</dbReference>
<geneLocation type="mitochondrion" evidence="20"/>
<dbReference type="GO" id="GO:0048039">
    <property type="term" value="F:ubiquinone binding"/>
    <property type="evidence" value="ECO:0007669"/>
    <property type="project" value="TreeGrafter"/>
</dbReference>
<comment type="catalytic activity">
    <reaction evidence="16 17">
        <text>a ubiquinone + NADH + 5 H(+)(in) = a ubiquinol + NAD(+) + 4 H(+)(out)</text>
        <dbReference type="Rhea" id="RHEA:29091"/>
        <dbReference type="Rhea" id="RHEA-COMP:9565"/>
        <dbReference type="Rhea" id="RHEA-COMP:9566"/>
        <dbReference type="ChEBI" id="CHEBI:15378"/>
        <dbReference type="ChEBI" id="CHEBI:16389"/>
        <dbReference type="ChEBI" id="CHEBI:17976"/>
        <dbReference type="ChEBI" id="CHEBI:57540"/>
        <dbReference type="ChEBI" id="CHEBI:57945"/>
        <dbReference type="EC" id="7.1.1.2"/>
    </reaction>
</comment>
<evidence type="ECO:0000256" key="6">
    <source>
        <dbReference type="ARBA" id="ARBA00022448"/>
    </source>
</evidence>
<dbReference type="InterPro" id="IPR000260">
    <property type="entry name" value="NADH4_N"/>
</dbReference>
<evidence type="ECO:0000256" key="10">
    <source>
        <dbReference type="ARBA" id="ARBA00022982"/>
    </source>
</evidence>
<dbReference type="PANTHER" id="PTHR43507:SF20">
    <property type="entry name" value="NADH-UBIQUINONE OXIDOREDUCTASE CHAIN 4"/>
    <property type="match status" value="1"/>
</dbReference>
<dbReference type="GO" id="GO:0015990">
    <property type="term" value="P:electron transport coupled proton transport"/>
    <property type="evidence" value="ECO:0007669"/>
    <property type="project" value="TreeGrafter"/>
</dbReference>
<keyword evidence="10 17" id="KW-0249">Electron transport</keyword>
<evidence type="ECO:0000259" key="18">
    <source>
        <dbReference type="Pfam" id="PF00361"/>
    </source>
</evidence>
<dbReference type="CTD" id="4538"/>
<keyword evidence="14 17" id="KW-0496">Mitochondrion</keyword>
<evidence type="ECO:0000256" key="13">
    <source>
        <dbReference type="ARBA" id="ARBA00023075"/>
    </source>
</evidence>
<dbReference type="GO" id="GO:0003954">
    <property type="term" value="F:NADH dehydrogenase activity"/>
    <property type="evidence" value="ECO:0007669"/>
    <property type="project" value="TreeGrafter"/>
</dbReference>
<dbReference type="EC" id="7.1.1.2" evidence="4 17"/>
<feature type="transmembrane region" description="Helical" evidence="17">
    <location>
        <begin position="215"/>
        <end position="239"/>
    </location>
</feature>
<proteinExistence type="inferred from homology"/>
<evidence type="ECO:0000259" key="19">
    <source>
        <dbReference type="Pfam" id="PF01059"/>
    </source>
</evidence>
<feature type="domain" description="NADH:quinone oxidoreductase/Mrp antiporter transmembrane" evidence="18">
    <location>
        <begin position="105"/>
        <end position="389"/>
    </location>
</feature>
<keyword evidence="13 17" id="KW-0830">Ubiquinone</keyword>
<evidence type="ECO:0000256" key="15">
    <source>
        <dbReference type="ARBA" id="ARBA00023136"/>
    </source>
</evidence>
<evidence type="ECO:0000256" key="4">
    <source>
        <dbReference type="ARBA" id="ARBA00012944"/>
    </source>
</evidence>
<keyword evidence="8 17" id="KW-0812">Transmembrane</keyword>
<reference evidence="20" key="1">
    <citation type="submission" date="2020-04" db="EMBL/GenBank/DDBJ databases">
        <title>Complete mitochondrial genomes from museum specimens uncover millipede evolution in the Eastern Arc Mountains.</title>
        <authorList>
            <person name="Margaryan A."/>
        </authorList>
    </citation>
    <scope>NUCLEOTIDE SEQUENCE</scope>
</reference>
<evidence type="ECO:0000256" key="2">
    <source>
        <dbReference type="ARBA" id="ARBA00004225"/>
    </source>
</evidence>
<evidence type="ECO:0000256" key="7">
    <source>
        <dbReference type="ARBA" id="ARBA00022660"/>
    </source>
</evidence>
<protein>
    <recommendedName>
        <fullName evidence="5 17">NADH-ubiquinone oxidoreductase chain 4</fullName>
        <ecNumber evidence="4 17">7.1.1.2</ecNumber>
    </recommendedName>
</protein>
<evidence type="ECO:0000313" key="20">
    <source>
        <dbReference type="EMBL" id="UOF70475.1"/>
    </source>
</evidence>
<evidence type="ECO:0000256" key="17">
    <source>
        <dbReference type="RuleBase" id="RU003297"/>
    </source>
</evidence>
<evidence type="ECO:0000256" key="16">
    <source>
        <dbReference type="ARBA" id="ARBA00049551"/>
    </source>
</evidence>
<evidence type="ECO:0000256" key="11">
    <source>
        <dbReference type="ARBA" id="ARBA00022989"/>
    </source>
</evidence>
<dbReference type="GO" id="GO:0042773">
    <property type="term" value="P:ATP synthesis coupled electron transport"/>
    <property type="evidence" value="ECO:0007669"/>
    <property type="project" value="InterPro"/>
</dbReference>
<dbReference type="Pfam" id="PF00361">
    <property type="entry name" value="Proton_antipo_M"/>
    <property type="match status" value="1"/>
</dbReference>
<dbReference type="PRINTS" id="PR01437">
    <property type="entry name" value="NUOXDRDTASE4"/>
</dbReference>
<comment type="subcellular location">
    <subcellularLocation>
        <location evidence="2 17">Mitochondrion membrane</location>
        <topology evidence="2 17">Multi-pass membrane protein</topology>
    </subcellularLocation>
</comment>
<feature type="transmembrane region" description="Helical" evidence="17">
    <location>
        <begin position="180"/>
        <end position="203"/>
    </location>
</feature>
<feature type="transmembrane region" description="Helical" evidence="17">
    <location>
        <begin position="87"/>
        <end position="104"/>
    </location>
</feature>
<feature type="transmembrane region" description="Helical" evidence="17">
    <location>
        <begin position="272"/>
        <end position="294"/>
    </location>
</feature>
<dbReference type="Pfam" id="PF01059">
    <property type="entry name" value="Oxidored_q5_N"/>
    <property type="match status" value="1"/>
</dbReference>
<comment type="function">
    <text evidence="17">Core subunit of the mitochondrial membrane respiratory chain NADH dehydrogenase (Complex I) which catalyzes electron transfer from NADH through the respiratory chain, using ubiquinone as an electron acceptor. Essential for the catalytic activity and assembly of complex I.</text>
</comment>
<dbReference type="GeneID" id="71887457"/>
<feature type="transmembrane region" description="Helical" evidence="17">
    <location>
        <begin position="342"/>
        <end position="363"/>
    </location>
</feature>
<dbReference type="AlphaFoldDB" id="A0A8T9JBX0"/>
<comment type="similarity">
    <text evidence="3 17">Belongs to the complex I subunit 4 family.</text>
</comment>
<dbReference type="PANTHER" id="PTHR43507">
    <property type="entry name" value="NADH-UBIQUINONE OXIDOREDUCTASE CHAIN 4"/>
    <property type="match status" value="1"/>
</dbReference>
<keyword evidence="6 17" id="KW-0813">Transport</keyword>
<evidence type="ECO:0000256" key="8">
    <source>
        <dbReference type="ARBA" id="ARBA00022692"/>
    </source>
</evidence>